<evidence type="ECO:0000313" key="2">
    <source>
        <dbReference type="EMBL" id="AQW28630.1"/>
    </source>
</evidence>
<evidence type="ECO:0000256" key="1">
    <source>
        <dbReference type="SAM" id="Phobius"/>
    </source>
</evidence>
<reference evidence="2 3" key="1">
    <citation type="submission" date="2017-02" db="EMBL/GenBank/DDBJ databases">
        <title>Blood Disease Bacterium A2-HR MARDI.</title>
        <authorList>
            <person name="Badrun R."/>
            <person name="Abu Bakar N."/>
            <person name="Laboh R."/>
        </authorList>
    </citation>
    <scope>NUCLEOTIDE SEQUENCE [LARGE SCALE GENOMIC DNA]</scope>
    <source>
        <strain evidence="2 3">A2-HR MARDI</strain>
    </source>
</reference>
<sequence length="142" mass="14814">MNPITEVEAVATGFSPWRIVAVLVVIAVLLGLGAAGGYKAARAYYEPKLTEANEQIGTLTAANTALKASVDHQNAAIAALQAEGQKRQQAATVAVQQAHKAAAKNQTRAQAVLLLKPPPGVNQCTAAQAAFDDELRDERGAK</sequence>
<organism evidence="2 3">
    <name type="scientific">blood disease bacterium A2-HR MARDI</name>
    <dbReference type="NCBI Taxonomy" id="1944648"/>
    <lineage>
        <taxon>Bacteria</taxon>
        <taxon>Pseudomonadati</taxon>
        <taxon>Pseudomonadota</taxon>
        <taxon>Betaproteobacteria</taxon>
        <taxon>Burkholderiales</taxon>
        <taxon>Burkholderiaceae</taxon>
        <taxon>Ralstonia</taxon>
        <taxon>Ralstonia solanacearum species complex</taxon>
    </lineage>
</organism>
<proteinExistence type="predicted"/>
<gene>
    <name evidence="2" type="ORF">B0B51_00365</name>
</gene>
<dbReference type="RefSeq" id="WP_078221536.1">
    <property type="nucleotide sequence ID" value="NZ_CP019911.1"/>
</dbReference>
<accession>A0A1U9VD78</accession>
<evidence type="ECO:0000313" key="3">
    <source>
        <dbReference type="Proteomes" id="UP000189628"/>
    </source>
</evidence>
<keyword evidence="1" id="KW-0812">Transmembrane</keyword>
<keyword evidence="1" id="KW-1133">Transmembrane helix</keyword>
<feature type="transmembrane region" description="Helical" evidence="1">
    <location>
        <begin position="17"/>
        <end position="38"/>
    </location>
</feature>
<keyword evidence="1" id="KW-0472">Membrane</keyword>
<dbReference type="EMBL" id="CP019911">
    <property type="protein sequence ID" value="AQW28630.1"/>
    <property type="molecule type" value="Genomic_DNA"/>
</dbReference>
<protein>
    <submittedName>
        <fullName evidence="2">Uncharacterized protein</fullName>
    </submittedName>
</protein>
<dbReference type="Proteomes" id="UP000189628">
    <property type="component" value="Chromosome"/>
</dbReference>
<name>A0A1U9VD78_9RALS</name>
<dbReference type="AlphaFoldDB" id="A0A1U9VD78"/>